<name>A0A4V2RZD5_9SPHI</name>
<gene>
    <name evidence="2" type="ORF">EV200_104282</name>
    <name evidence="1" type="ORF">GCM10011413_11350</name>
</gene>
<reference evidence="1" key="4">
    <citation type="submission" date="2024-05" db="EMBL/GenBank/DDBJ databases">
        <authorList>
            <person name="Sun Q."/>
            <person name="Zhou Y."/>
        </authorList>
    </citation>
    <scope>NUCLEOTIDE SEQUENCE</scope>
    <source>
        <strain evidence="1">CGMCC 1.15644</strain>
    </source>
</reference>
<comment type="caution">
    <text evidence="2">The sequence shown here is derived from an EMBL/GenBank/DDBJ whole genome shotgun (WGS) entry which is preliminary data.</text>
</comment>
<evidence type="ECO:0000313" key="1">
    <source>
        <dbReference type="EMBL" id="GGE46963.1"/>
    </source>
</evidence>
<dbReference type="Proteomes" id="UP000622648">
    <property type="component" value="Unassembled WGS sequence"/>
</dbReference>
<reference evidence="1" key="1">
    <citation type="journal article" date="2014" name="Int. J. Syst. Evol. Microbiol.">
        <title>Complete genome of a new Firmicutes species belonging to the dominant human colonic microbiota ('Ruminococcus bicirculans') reveals two chromosomes and a selective capacity to utilize plant glucans.</title>
        <authorList>
            <consortium name="NISC Comparative Sequencing Program"/>
            <person name="Wegmann U."/>
            <person name="Louis P."/>
            <person name="Goesmann A."/>
            <person name="Henrissat B."/>
            <person name="Duncan S.H."/>
            <person name="Flint H.J."/>
        </authorList>
    </citation>
    <scope>NUCLEOTIDE SEQUENCE</scope>
    <source>
        <strain evidence="1">CGMCC 1.15644</strain>
    </source>
</reference>
<reference evidence="2 3" key="3">
    <citation type="submission" date="2019-03" db="EMBL/GenBank/DDBJ databases">
        <title>Genomic Encyclopedia of Type Strains, Phase IV (KMG-IV): sequencing the most valuable type-strain genomes for metagenomic binning, comparative biology and taxonomic classification.</title>
        <authorList>
            <person name="Goeker M."/>
        </authorList>
    </citation>
    <scope>NUCLEOTIDE SEQUENCE [LARGE SCALE GENOMIC DNA]</scope>
    <source>
        <strain evidence="2 3">DSM 103236</strain>
    </source>
</reference>
<proteinExistence type="predicted"/>
<dbReference type="Proteomes" id="UP000295684">
    <property type="component" value="Unassembled WGS sequence"/>
</dbReference>
<evidence type="ECO:0000313" key="4">
    <source>
        <dbReference type="Proteomes" id="UP000622648"/>
    </source>
</evidence>
<dbReference type="OrthoDB" id="762217at2"/>
<protein>
    <submittedName>
        <fullName evidence="2">Uncharacterized protein</fullName>
    </submittedName>
</protein>
<reference evidence="4" key="2">
    <citation type="journal article" date="2019" name="Int. J. Syst. Evol. Microbiol.">
        <title>The Global Catalogue of Microorganisms (GCM) 10K type strain sequencing project: providing services to taxonomists for standard genome sequencing and annotation.</title>
        <authorList>
            <consortium name="The Broad Institute Genomics Platform"/>
            <consortium name="The Broad Institute Genome Sequencing Center for Infectious Disease"/>
            <person name="Wu L."/>
            <person name="Ma J."/>
        </authorList>
    </citation>
    <scope>NUCLEOTIDE SEQUENCE [LARGE SCALE GENOMIC DNA]</scope>
    <source>
        <strain evidence="4">CGMCC 1.15644</strain>
    </source>
</reference>
<sequence>MTFYQLLRRFFCLILLISILTCCKKKEDQPQPEVDVPTVVTGKLYGSPFTAKVTLERYTKFGMNNYRPEDLFNIYLAGDGSKTCSSPLSDFSIRLTVPKKTGTFSGNDTYILVNDPGDPSGQDGSLFSSEQTIITISSITGDKVSGQVNVKWPEQNIDFKGHFEAYYCK</sequence>
<dbReference type="RefSeq" id="WP_132532830.1">
    <property type="nucleotide sequence ID" value="NZ_BMJO01000002.1"/>
</dbReference>
<accession>A0A4V2RZD5</accession>
<evidence type="ECO:0000313" key="2">
    <source>
        <dbReference type="EMBL" id="TCO25245.1"/>
    </source>
</evidence>
<evidence type="ECO:0000313" key="3">
    <source>
        <dbReference type="Proteomes" id="UP000295684"/>
    </source>
</evidence>
<dbReference type="EMBL" id="SLWO01000004">
    <property type="protein sequence ID" value="TCO25245.1"/>
    <property type="molecule type" value="Genomic_DNA"/>
</dbReference>
<organism evidence="2 3">
    <name type="scientific">Pedobacter psychrotolerans</name>
    <dbReference type="NCBI Taxonomy" id="1843235"/>
    <lineage>
        <taxon>Bacteria</taxon>
        <taxon>Pseudomonadati</taxon>
        <taxon>Bacteroidota</taxon>
        <taxon>Sphingobacteriia</taxon>
        <taxon>Sphingobacteriales</taxon>
        <taxon>Sphingobacteriaceae</taxon>
        <taxon>Pedobacter</taxon>
    </lineage>
</organism>
<dbReference type="AlphaFoldDB" id="A0A4V2RZD5"/>
<keyword evidence="4" id="KW-1185">Reference proteome</keyword>
<dbReference type="EMBL" id="BMJO01000002">
    <property type="protein sequence ID" value="GGE46963.1"/>
    <property type="molecule type" value="Genomic_DNA"/>
</dbReference>